<accession>A0A9P9EJZ3</accession>
<protein>
    <recommendedName>
        <fullName evidence="4">Phosphodiester glycosidase domain-containing protein</fullName>
    </recommendedName>
</protein>
<evidence type="ECO:0008006" key="4">
    <source>
        <dbReference type="Google" id="ProtNLM"/>
    </source>
</evidence>
<evidence type="ECO:0000313" key="3">
    <source>
        <dbReference type="Proteomes" id="UP000700596"/>
    </source>
</evidence>
<dbReference type="AlphaFoldDB" id="A0A9P9EJZ3"/>
<sequence>MGNNLNLFVLSADALIEMRQHNIGYMRGTRGIKDLTHDGRVRLTIVSLNWPDYDVWIRKIGRQQHKENSRLKNILRQKKNSPKSTSESALTFPKSISTLTPTSDSKNNTSCPLLSANGNVNLPRGYDGSKEGIDENDYYETKVLLHERAIWYRYQTCNNWRSLNTNHVAKEVLTWMEPNGKFDAIKLVNGALEVVGRQDGPTNPNDHMQRAGNYLLCNGAFFKMGKPKQYYPIGQTSSTTNVFPIDPLYANDYQQISNSGGSQYLMSGPSLLEDLDLTHPRFHYWGEHEENPWVKIPGSLAHGFESNERLVYGKVGHDLYIFTYTSDERAHGVDFNQMRGVIIAFMKKNVQGFQNFDQLTNLDGGGSIFVSWTHGNVSEMIAQGNKGDETPGMPPPHPREVVNFLKISVS</sequence>
<dbReference type="Proteomes" id="UP000700596">
    <property type="component" value="Unassembled WGS sequence"/>
</dbReference>
<evidence type="ECO:0000256" key="1">
    <source>
        <dbReference type="SAM" id="MobiDB-lite"/>
    </source>
</evidence>
<dbReference type="OrthoDB" id="5188439at2759"/>
<dbReference type="EMBL" id="JAGMWT010000001">
    <property type="protein sequence ID" value="KAH7138191.1"/>
    <property type="molecule type" value="Genomic_DNA"/>
</dbReference>
<proteinExistence type="predicted"/>
<name>A0A9P9EJZ3_9PLEO</name>
<feature type="region of interest" description="Disordered" evidence="1">
    <location>
        <begin position="77"/>
        <end position="110"/>
    </location>
</feature>
<reference evidence="2" key="1">
    <citation type="journal article" date="2021" name="Nat. Commun.">
        <title>Genetic determinants of endophytism in the Arabidopsis root mycobiome.</title>
        <authorList>
            <person name="Mesny F."/>
            <person name="Miyauchi S."/>
            <person name="Thiergart T."/>
            <person name="Pickel B."/>
            <person name="Atanasova L."/>
            <person name="Karlsson M."/>
            <person name="Huettel B."/>
            <person name="Barry K.W."/>
            <person name="Haridas S."/>
            <person name="Chen C."/>
            <person name="Bauer D."/>
            <person name="Andreopoulos W."/>
            <person name="Pangilinan J."/>
            <person name="LaButti K."/>
            <person name="Riley R."/>
            <person name="Lipzen A."/>
            <person name="Clum A."/>
            <person name="Drula E."/>
            <person name="Henrissat B."/>
            <person name="Kohler A."/>
            <person name="Grigoriev I.V."/>
            <person name="Martin F.M."/>
            <person name="Hacquard S."/>
        </authorList>
    </citation>
    <scope>NUCLEOTIDE SEQUENCE</scope>
    <source>
        <strain evidence="2">MPI-CAGE-CH-0243</strain>
    </source>
</reference>
<evidence type="ECO:0000313" key="2">
    <source>
        <dbReference type="EMBL" id="KAH7138191.1"/>
    </source>
</evidence>
<gene>
    <name evidence="2" type="ORF">B0J11DRAFT_587319</name>
</gene>
<keyword evidence="3" id="KW-1185">Reference proteome</keyword>
<comment type="caution">
    <text evidence="2">The sequence shown here is derived from an EMBL/GenBank/DDBJ whole genome shotgun (WGS) entry which is preliminary data.</text>
</comment>
<feature type="compositionally biased region" description="Polar residues" evidence="1">
    <location>
        <begin position="82"/>
        <end position="110"/>
    </location>
</feature>
<organism evidence="2 3">
    <name type="scientific">Dendryphion nanum</name>
    <dbReference type="NCBI Taxonomy" id="256645"/>
    <lineage>
        <taxon>Eukaryota</taxon>
        <taxon>Fungi</taxon>
        <taxon>Dikarya</taxon>
        <taxon>Ascomycota</taxon>
        <taxon>Pezizomycotina</taxon>
        <taxon>Dothideomycetes</taxon>
        <taxon>Pleosporomycetidae</taxon>
        <taxon>Pleosporales</taxon>
        <taxon>Torulaceae</taxon>
        <taxon>Dendryphion</taxon>
    </lineage>
</organism>